<evidence type="ECO:0000256" key="5">
    <source>
        <dbReference type="ARBA" id="ARBA00022695"/>
    </source>
</evidence>
<dbReference type="AlphaFoldDB" id="A0A382X2G7"/>
<organism evidence="9">
    <name type="scientific">marine metagenome</name>
    <dbReference type="NCBI Taxonomy" id="408172"/>
    <lineage>
        <taxon>unclassified sequences</taxon>
        <taxon>metagenomes</taxon>
        <taxon>ecological metagenomes</taxon>
    </lineage>
</organism>
<dbReference type="Gene3D" id="3.90.550.10">
    <property type="entry name" value="Spore Coat Polysaccharide Biosynthesis Protein SpsA, Chain A"/>
    <property type="match status" value="1"/>
</dbReference>
<dbReference type="GO" id="GO:0019288">
    <property type="term" value="P:isopentenyl diphosphate biosynthetic process, methylerythritol 4-phosphate pathway"/>
    <property type="evidence" value="ECO:0007669"/>
    <property type="project" value="UniProtKB-UniPathway"/>
</dbReference>
<evidence type="ECO:0000313" key="9">
    <source>
        <dbReference type="EMBL" id="SVD64578.1"/>
    </source>
</evidence>
<sequence length="262" mass="28149">MSGSTGVVLIPAAGRGQRMGSETPKQYLPVNGRPLLARTIEAIHRCDRVHGIVVAIHPDDQDRYDSIAAAIGPKLRGSVFGGHERTDSVYEALKALQDEDDIVLVHDAVRPWVRPDLVANVIDATDRHGAAIAALPVTDTVKQVADGVIVATPDRRQLWNAQTPQGFHRELLISAFAQRDPAQPATDESVLVERAGHQVHIVEGDVANVKVTTPRDLPSPETLPTRIGQGYDVHAFDEGSPLILGGVPIESPRGLMGHSDAD</sequence>
<dbReference type="SUPFAM" id="SSF53448">
    <property type="entry name" value="Nucleotide-diphospho-sugar transferases"/>
    <property type="match status" value="1"/>
</dbReference>
<dbReference type="PANTHER" id="PTHR32125">
    <property type="entry name" value="2-C-METHYL-D-ERYTHRITOL 4-PHOSPHATE CYTIDYLYLTRANSFERASE, CHLOROPLASTIC"/>
    <property type="match status" value="1"/>
</dbReference>
<dbReference type="InterPro" id="IPR029044">
    <property type="entry name" value="Nucleotide-diphossugar_trans"/>
</dbReference>
<proteinExistence type="inferred from homology"/>
<keyword evidence="6" id="KW-0414">Isoprene biosynthesis</keyword>
<evidence type="ECO:0000256" key="3">
    <source>
        <dbReference type="ARBA" id="ARBA00012526"/>
    </source>
</evidence>
<dbReference type="FunFam" id="3.90.550.10:FF:000003">
    <property type="entry name" value="2-C-methyl-D-erythritol 4-phosphate cytidylyltransferase"/>
    <property type="match status" value="1"/>
</dbReference>
<dbReference type="Gene3D" id="3.30.1330.50">
    <property type="entry name" value="2-C-methyl-D-erythritol 2,4-cyclodiphosphate synthase"/>
    <property type="match status" value="1"/>
</dbReference>
<protein>
    <recommendedName>
        <fullName evidence="3">2-C-methyl-D-erythritol 4-phosphate cytidylyltransferase</fullName>
        <ecNumber evidence="3">2.7.7.60</ecNumber>
    </recommendedName>
</protein>
<dbReference type="InterPro" id="IPR003526">
    <property type="entry name" value="MECDP_synthase"/>
</dbReference>
<dbReference type="InterPro" id="IPR036571">
    <property type="entry name" value="MECDP_synthase_sf"/>
</dbReference>
<evidence type="ECO:0000256" key="1">
    <source>
        <dbReference type="ARBA" id="ARBA00004787"/>
    </source>
</evidence>
<dbReference type="InterPro" id="IPR001228">
    <property type="entry name" value="IspD"/>
</dbReference>
<evidence type="ECO:0000256" key="6">
    <source>
        <dbReference type="ARBA" id="ARBA00023229"/>
    </source>
</evidence>
<dbReference type="InterPro" id="IPR034683">
    <property type="entry name" value="IspD/TarI"/>
</dbReference>
<dbReference type="PROSITE" id="PS01295">
    <property type="entry name" value="ISPD"/>
    <property type="match status" value="1"/>
</dbReference>
<dbReference type="Pfam" id="PF01128">
    <property type="entry name" value="IspD"/>
    <property type="match status" value="1"/>
</dbReference>
<dbReference type="EMBL" id="UINC01163977">
    <property type="protein sequence ID" value="SVD64578.1"/>
    <property type="molecule type" value="Genomic_DNA"/>
</dbReference>
<reference evidence="9" key="1">
    <citation type="submission" date="2018-05" db="EMBL/GenBank/DDBJ databases">
        <authorList>
            <person name="Lanie J.A."/>
            <person name="Ng W.-L."/>
            <person name="Kazmierczak K.M."/>
            <person name="Andrzejewski T.M."/>
            <person name="Davidsen T.M."/>
            <person name="Wayne K.J."/>
            <person name="Tettelin H."/>
            <person name="Glass J.I."/>
            <person name="Rusch D."/>
            <person name="Podicherti R."/>
            <person name="Tsui H.-C.T."/>
            <person name="Winkler M.E."/>
        </authorList>
    </citation>
    <scope>NUCLEOTIDE SEQUENCE</scope>
</reference>
<feature type="non-terminal residue" evidence="9">
    <location>
        <position position="262"/>
    </location>
</feature>
<dbReference type="UniPathway" id="UPA00056">
    <property type="reaction ID" value="UER00093"/>
</dbReference>
<keyword evidence="7" id="KW-0511">Multifunctional enzyme</keyword>
<dbReference type="EC" id="2.7.7.60" evidence="3"/>
<dbReference type="PANTHER" id="PTHR32125:SF4">
    <property type="entry name" value="2-C-METHYL-D-ERYTHRITOL 4-PHOSPHATE CYTIDYLYLTRANSFERASE, CHLOROPLASTIC"/>
    <property type="match status" value="1"/>
</dbReference>
<dbReference type="InterPro" id="IPR050088">
    <property type="entry name" value="IspD/TarI_cytidylyltransf_bact"/>
</dbReference>
<gene>
    <name evidence="9" type="ORF">METZ01_LOCUS417432</name>
</gene>
<feature type="domain" description="2-C-methyl-D-erythritol 2,4-cyclodiphosphate synthase" evidence="8">
    <location>
        <begin position="226"/>
        <end position="262"/>
    </location>
</feature>
<evidence type="ECO:0000256" key="4">
    <source>
        <dbReference type="ARBA" id="ARBA00022679"/>
    </source>
</evidence>
<dbReference type="HAMAP" id="MF_00108">
    <property type="entry name" value="IspD"/>
    <property type="match status" value="1"/>
</dbReference>
<evidence type="ECO:0000256" key="2">
    <source>
        <dbReference type="ARBA" id="ARBA00009789"/>
    </source>
</evidence>
<keyword evidence="5" id="KW-0548">Nucleotidyltransferase</keyword>
<dbReference type="InterPro" id="IPR018294">
    <property type="entry name" value="ISPD_synthase_CS"/>
</dbReference>
<evidence type="ECO:0000259" key="8">
    <source>
        <dbReference type="Pfam" id="PF02542"/>
    </source>
</evidence>
<keyword evidence="4" id="KW-0808">Transferase</keyword>
<accession>A0A382X2G7</accession>
<name>A0A382X2G7_9ZZZZ</name>
<evidence type="ECO:0000256" key="7">
    <source>
        <dbReference type="ARBA" id="ARBA00023268"/>
    </source>
</evidence>
<dbReference type="Pfam" id="PF02542">
    <property type="entry name" value="YgbB"/>
    <property type="match status" value="1"/>
</dbReference>
<comment type="pathway">
    <text evidence="1">Isoprenoid biosynthesis; isopentenyl diphosphate biosynthesis via DXP pathway; isopentenyl diphosphate from 1-deoxy-D-xylulose 5-phosphate: step 2/6.</text>
</comment>
<dbReference type="SUPFAM" id="SSF69765">
    <property type="entry name" value="IpsF-like"/>
    <property type="match status" value="1"/>
</dbReference>
<dbReference type="NCBIfam" id="TIGR00453">
    <property type="entry name" value="ispD"/>
    <property type="match status" value="1"/>
</dbReference>
<dbReference type="GO" id="GO:0050518">
    <property type="term" value="F:2-C-methyl-D-erythritol 4-phosphate cytidylyltransferase activity"/>
    <property type="evidence" value="ECO:0007669"/>
    <property type="project" value="UniProtKB-EC"/>
</dbReference>
<dbReference type="GO" id="GO:0016114">
    <property type="term" value="P:terpenoid biosynthetic process"/>
    <property type="evidence" value="ECO:0007669"/>
    <property type="project" value="InterPro"/>
</dbReference>
<dbReference type="CDD" id="cd02516">
    <property type="entry name" value="CDP-ME_synthetase"/>
    <property type="match status" value="1"/>
</dbReference>
<dbReference type="GO" id="GO:0008685">
    <property type="term" value="F:2-C-methyl-D-erythritol 2,4-cyclodiphosphate synthase activity"/>
    <property type="evidence" value="ECO:0007669"/>
    <property type="project" value="InterPro"/>
</dbReference>
<comment type="similarity">
    <text evidence="2">Belongs to the IspD/TarI cytidylyltransferase family. IspD subfamily.</text>
</comment>